<evidence type="ECO:0000313" key="1">
    <source>
        <dbReference type="EMBL" id="QZE13818.1"/>
    </source>
</evidence>
<reference evidence="1" key="1">
    <citation type="submission" date="2021-08" db="EMBL/GenBank/DDBJ databases">
        <title>Novel anaerobic bacterium isolated from sea squirt in East Sea, Republic of Korea.</title>
        <authorList>
            <person name="Nguyen T.H."/>
            <person name="Li Z."/>
            <person name="Lee Y.-J."/>
            <person name="Ko J."/>
            <person name="Kim S.-G."/>
        </authorList>
    </citation>
    <scope>NUCLEOTIDE SEQUENCE</scope>
    <source>
        <strain evidence="1">KCTC 25031</strain>
    </source>
</reference>
<organism evidence="1 2">
    <name type="scientific">Halosquirtibacter laminarini</name>
    <dbReference type="NCBI Taxonomy" id="3374600"/>
    <lineage>
        <taxon>Bacteria</taxon>
        <taxon>Pseudomonadati</taxon>
        <taxon>Bacteroidota</taxon>
        <taxon>Bacteroidia</taxon>
        <taxon>Marinilabiliales</taxon>
        <taxon>Prolixibacteraceae</taxon>
        <taxon>Halosquirtibacter</taxon>
    </lineage>
</organism>
<evidence type="ECO:0000313" key="2">
    <source>
        <dbReference type="Proteomes" id="UP000826212"/>
    </source>
</evidence>
<keyword evidence="2" id="KW-1185">Reference proteome</keyword>
<protein>
    <submittedName>
        <fullName evidence="1">Peptidoglycan DD-metalloendopeptidase family protein</fullName>
    </submittedName>
</protein>
<accession>A0AC61NE19</accession>
<sequence>MRHFLFLLILLFGCSVYGQVTDESYESFVKRYNVGIDSLKNEQEEFIKNYKKELNEFSKSYGVYLDGEIQTDSIMLTDDKETVIPKEIQEKKMSNTIDIKKKINEDKGIKNWIKDTPDSIVVSKILGIPNDVSNKEKLKLLQIVNETVDNNKKDKSLKQEETPISEKLANRGFKLHLEEATNSKERGTKLSISSELISKSKSEISKSQTTKKDRATKLTVEKTPDKGVITSKKSNDIKSRMIPSGCPLHSKYRVSSPFGPRVHPVYGSRKPHKGIDLAAPRGTKIYAPMDCKVSYAGRARGYGNYIKLDALNGYKCGFGHLNRILVKSGQRIKKGDIIAEVGSTGVSTGPHLHYEVILKNHFINPAPTFND</sequence>
<name>A0AC61NE19_9BACT</name>
<dbReference type="Proteomes" id="UP000826212">
    <property type="component" value="Chromosome"/>
</dbReference>
<dbReference type="EMBL" id="CP081303">
    <property type="protein sequence ID" value="QZE13818.1"/>
    <property type="molecule type" value="Genomic_DNA"/>
</dbReference>
<proteinExistence type="predicted"/>
<gene>
    <name evidence="1" type="ORF">K4L44_14895</name>
</gene>